<dbReference type="PANTHER" id="PTHR35041:SF6">
    <property type="entry name" value="FORMYLMETHIONINE DEFORMYLASE-LIKE PROTEIN-RELATED"/>
    <property type="match status" value="1"/>
</dbReference>
<evidence type="ECO:0000313" key="2">
    <source>
        <dbReference type="EMBL" id="KAK8074135.1"/>
    </source>
</evidence>
<protein>
    <submittedName>
        <fullName evidence="2">Uncharacterized protein</fullName>
    </submittedName>
</protein>
<dbReference type="EMBL" id="JAQQWL010000005">
    <property type="protein sequence ID" value="KAK8074135.1"/>
    <property type="molecule type" value="Genomic_DNA"/>
</dbReference>
<comment type="caution">
    <text evidence="2">The sequence shown here is derived from an EMBL/GenBank/DDBJ whole genome shotgun (WGS) entry which is preliminary data.</text>
</comment>
<feature type="transmembrane region" description="Helical" evidence="1">
    <location>
        <begin position="58"/>
        <end position="83"/>
    </location>
</feature>
<accession>A0ABR1VVC3</accession>
<evidence type="ECO:0000313" key="3">
    <source>
        <dbReference type="Proteomes" id="UP001480595"/>
    </source>
</evidence>
<name>A0ABR1VVC3_9PEZI</name>
<dbReference type="RefSeq" id="XP_066718610.1">
    <property type="nucleotide sequence ID" value="XM_066856443.1"/>
</dbReference>
<evidence type="ECO:0000256" key="1">
    <source>
        <dbReference type="SAM" id="Phobius"/>
    </source>
</evidence>
<gene>
    <name evidence="2" type="ORF">PG994_005034</name>
</gene>
<keyword evidence="3" id="KW-1185">Reference proteome</keyword>
<feature type="transmembrane region" description="Helical" evidence="1">
    <location>
        <begin position="129"/>
        <end position="151"/>
    </location>
</feature>
<proteinExistence type="predicted"/>
<sequence length="598" mass="65622">MNRVPSLYWWTPFLMVSSFVVGIIFAVGHHLFYASLEAKPAQTGDYTFLGLNYSGQQFNIAVGTAFGFLVKAAFVLSVSTAYIQLFWRQVKYNTEKGQPSTVKHTDSLYSGLDSLISLLNAPVMYKYPVLFLVAATAWLVPIASIIAPATLSVSLIDGVLEVVMENVPHIDFLNLNYAASMGVYRGAGNGSNYYSYNDPSQILKQLSMAVVAQKAILPITPPFPNASWSLESSGPNLVCHPAQADNRLRILRSIAAYTGQDRTSCDRAPTYLAWHEPYNLNSTMAGPYYRDSLDNQSSLLTISNPDSVFNLPWDQRRVKQDSTLYIASLPNTLLRKHFPRSDNGNDCVLGSPGWENKSENPLGIYGGDETIVQCQLYNSTYLTKFQYARGLQDIDIKISELGETVPVTAWVRGPNTTLDLQENCATLQEPKQRLLETLETMFRNFTVSLMSSTMFQPNYSDPTTAPPKVPVTRTTSQTVYVYAPDKLWAAYGAAAAATLAGVVLGLIATVASCGSYTGSLSTILRITRNAELSVKIEESDLDGKGALPVYLARATMRVGASEPRRRLSNTDLEVQVVRQGVHTPEKGSELSVGGRNAT</sequence>
<keyword evidence="1" id="KW-0472">Membrane</keyword>
<keyword evidence="1" id="KW-1133">Transmembrane helix</keyword>
<keyword evidence="1" id="KW-0812">Transmembrane</keyword>
<feature type="transmembrane region" description="Helical" evidence="1">
    <location>
        <begin position="7"/>
        <end position="27"/>
    </location>
</feature>
<dbReference type="Proteomes" id="UP001480595">
    <property type="component" value="Unassembled WGS sequence"/>
</dbReference>
<dbReference type="PANTHER" id="PTHR35041">
    <property type="entry name" value="MEDIATOR OF RNA POLYMERASE II TRANSCRIPTION SUBUNIT 1"/>
    <property type="match status" value="1"/>
</dbReference>
<organism evidence="2 3">
    <name type="scientific">Apiospora phragmitis</name>
    <dbReference type="NCBI Taxonomy" id="2905665"/>
    <lineage>
        <taxon>Eukaryota</taxon>
        <taxon>Fungi</taxon>
        <taxon>Dikarya</taxon>
        <taxon>Ascomycota</taxon>
        <taxon>Pezizomycotina</taxon>
        <taxon>Sordariomycetes</taxon>
        <taxon>Xylariomycetidae</taxon>
        <taxon>Amphisphaeriales</taxon>
        <taxon>Apiosporaceae</taxon>
        <taxon>Apiospora</taxon>
    </lineage>
</organism>
<reference evidence="2 3" key="1">
    <citation type="submission" date="2023-01" db="EMBL/GenBank/DDBJ databases">
        <title>Analysis of 21 Apiospora genomes using comparative genomics revels a genus with tremendous synthesis potential of carbohydrate active enzymes and secondary metabolites.</title>
        <authorList>
            <person name="Sorensen T."/>
        </authorList>
    </citation>
    <scope>NUCLEOTIDE SEQUENCE [LARGE SCALE GENOMIC DNA]</scope>
    <source>
        <strain evidence="2 3">CBS 135458</strain>
    </source>
</reference>
<dbReference type="GeneID" id="92089506"/>